<dbReference type="InterPro" id="IPR011108">
    <property type="entry name" value="RMMBL"/>
</dbReference>
<dbReference type="EMBL" id="BMXA01000009">
    <property type="protein sequence ID" value="GHA20763.1"/>
    <property type="molecule type" value="Genomic_DNA"/>
</dbReference>
<feature type="domain" description="Metallo-beta-lactamase" evidence="2">
    <location>
        <begin position="22"/>
        <end position="245"/>
    </location>
</feature>
<gene>
    <name evidence="4" type="ORF">GCM10008090_33370</name>
</gene>
<dbReference type="GO" id="GO:0004521">
    <property type="term" value="F:RNA endonuclease activity"/>
    <property type="evidence" value="ECO:0007669"/>
    <property type="project" value="TreeGrafter"/>
</dbReference>
<feature type="domain" description="Beta-Casp" evidence="3">
    <location>
        <begin position="261"/>
        <end position="389"/>
    </location>
</feature>
<dbReference type="Pfam" id="PF16661">
    <property type="entry name" value="Lactamase_B_6"/>
    <property type="match status" value="1"/>
</dbReference>
<dbReference type="SMART" id="SM00849">
    <property type="entry name" value="Lactamase_B"/>
    <property type="match status" value="1"/>
</dbReference>
<dbReference type="CDD" id="cd16295">
    <property type="entry name" value="TTHA0252-CPSF-like_MBL-fold"/>
    <property type="match status" value="1"/>
</dbReference>
<evidence type="ECO:0000313" key="4">
    <source>
        <dbReference type="EMBL" id="GHA20763.1"/>
    </source>
</evidence>
<proteinExistence type="predicted"/>
<dbReference type="Gene3D" id="3.40.50.10890">
    <property type="match status" value="1"/>
</dbReference>
<dbReference type="AlphaFoldDB" id="A0A918S1U6"/>
<comment type="caution">
    <text evidence="4">The sequence shown here is derived from an EMBL/GenBank/DDBJ whole genome shotgun (WGS) entry which is preliminary data.</text>
</comment>
<dbReference type="SUPFAM" id="SSF56281">
    <property type="entry name" value="Metallo-hydrolase/oxidoreductase"/>
    <property type="match status" value="1"/>
</dbReference>
<name>A0A918S1U6_9GAMM</name>
<evidence type="ECO:0000259" key="3">
    <source>
        <dbReference type="SMART" id="SM01027"/>
    </source>
</evidence>
<reference evidence="4" key="1">
    <citation type="journal article" date="2014" name="Int. J. Syst. Evol. Microbiol.">
        <title>Complete genome sequence of Corynebacterium casei LMG S-19264T (=DSM 44701T), isolated from a smear-ripened cheese.</title>
        <authorList>
            <consortium name="US DOE Joint Genome Institute (JGI-PGF)"/>
            <person name="Walter F."/>
            <person name="Albersmeier A."/>
            <person name="Kalinowski J."/>
            <person name="Ruckert C."/>
        </authorList>
    </citation>
    <scope>NUCLEOTIDE SEQUENCE</scope>
    <source>
        <strain evidence="4">KCTC 12711</strain>
    </source>
</reference>
<dbReference type="SMART" id="SM01027">
    <property type="entry name" value="Beta-Casp"/>
    <property type="match status" value="1"/>
</dbReference>
<dbReference type="InterPro" id="IPR022712">
    <property type="entry name" value="Beta_Casp"/>
</dbReference>
<dbReference type="GO" id="GO:0016787">
    <property type="term" value="F:hydrolase activity"/>
    <property type="evidence" value="ECO:0007669"/>
    <property type="project" value="UniProtKB-KW"/>
</dbReference>
<evidence type="ECO:0000256" key="1">
    <source>
        <dbReference type="ARBA" id="ARBA00022801"/>
    </source>
</evidence>
<keyword evidence="5" id="KW-1185">Reference proteome</keyword>
<dbReference type="PANTHER" id="PTHR11203">
    <property type="entry name" value="CLEAVAGE AND POLYADENYLATION SPECIFICITY FACTOR FAMILY MEMBER"/>
    <property type="match status" value="1"/>
</dbReference>
<reference evidence="4" key="2">
    <citation type="submission" date="2020-09" db="EMBL/GenBank/DDBJ databases">
        <authorList>
            <person name="Sun Q."/>
            <person name="Kim S."/>
        </authorList>
    </citation>
    <scope>NUCLEOTIDE SEQUENCE</scope>
    <source>
        <strain evidence="4">KCTC 12711</strain>
    </source>
</reference>
<dbReference type="Gene3D" id="3.60.15.10">
    <property type="entry name" value="Ribonuclease Z/Hydroxyacylglutathione hydrolase-like"/>
    <property type="match status" value="1"/>
</dbReference>
<dbReference type="InterPro" id="IPR050698">
    <property type="entry name" value="MBL"/>
</dbReference>
<dbReference type="Pfam" id="PF10996">
    <property type="entry name" value="Beta-Casp"/>
    <property type="match status" value="1"/>
</dbReference>
<keyword evidence="1" id="KW-0378">Hydrolase</keyword>
<dbReference type="Proteomes" id="UP000614811">
    <property type="component" value="Unassembled WGS sequence"/>
</dbReference>
<protein>
    <submittedName>
        <fullName evidence="4">MBL fold metallo-hydrolase</fullName>
    </submittedName>
</protein>
<dbReference type="Pfam" id="PF07521">
    <property type="entry name" value="RMMBL"/>
    <property type="match status" value="1"/>
</dbReference>
<accession>A0A918S1U6</accession>
<evidence type="ECO:0000259" key="2">
    <source>
        <dbReference type="SMART" id="SM00849"/>
    </source>
</evidence>
<dbReference type="InterPro" id="IPR001279">
    <property type="entry name" value="Metallo-B-lactamas"/>
</dbReference>
<dbReference type="PANTHER" id="PTHR11203:SF37">
    <property type="entry name" value="INTEGRATOR COMPLEX SUBUNIT 11"/>
    <property type="match status" value="1"/>
</dbReference>
<organism evidence="4 5">
    <name type="scientific">Arenicella chitinivorans</name>
    <dbReference type="NCBI Taxonomy" id="1329800"/>
    <lineage>
        <taxon>Bacteria</taxon>
        <taxon>Pseudomonadati</taxon>
        <taxon>Pseudomonadota</taxon>
        <taxon>Gammaproteobacteria</taxon>
        <taxon>Arenicellales</taxon>
        <taxon>Arenicellaceae</taxon>
        <taxon>Arenicella</taxon>
    </lineage>
</organism>
<dbReference type="InterPro" id="IPR036866">
    <property type="entry name" value="RibonucZ/Hydroxyglut_hydro"/>
</dbReference>
<sequence>MTQLTHSHLGKITFLGAALEVTGSCHLLEVNDLRILLDCGMHQGGSAFRRNSGEFDFDPSSIDMVVLSHAHLDHSGALPLLVAQGFSGPIFCTEGTSKLLPILLEDAFHLYERDVFHRNTRLKRAGKQMLELQYHLSDVEQVLSLVKTSRYQQPVQIGDGTQLQFYDAGHILGSSIVELFVTQGEVSKTLVFSGDLGNPDTSLMYDPVKLKQADIVLMESTYGDRNHRSHTATLAEFEGIIEAAGCEDGNILIPAFAVGRTQELLFALGCLYQEGKLDGWQVFLDSPMAKAVTDVYNQCLSRLDRKDTAVMRQYGSLSLQAFLPCLTVSESVEDSILINDRKSKAIIIAGSGMCTGGRIRHHFKQRIWRQNTHIIFVGFQAAGTIGRKLVEGEKRMKFFGEEMVINAQVHTVGGFSAHAGQDELVEWANAFTGKPKFCLVHGEQKAVVALRDALLTRADIDAEIAVKGASVYF</sequence>
<dbReference type="RefSeq" id="WP_189402853.1">
    <property type="nucleotide sequence ID" value="NZ_BMXA01000009.1"/>
</dbReference>
<evidence type="ECO:0000313" key="5">
    <source>
        <dbReference type="Proteomes" id="UP000614811"/>
    </source>
</evidence>